<dbReference type="EMBL" id="FZOU01000001">
    <property type="protein sequence ID" value="SNS34053.1"/>
    <property type="molecule type" value="Genomic_DNA"/>
</dbReference>
<feature type="transmembrane region" description="Helical" evidence="2">
    <location>
        <begin position="35"/>
        <end position="51"/>
    </location>
</feature>
<organism evidence="3 4">
    <name type="scientific">Granulicella rosea</name>
    <dbReference type="NCBI Taxonomy" id="474952"/>
    <lineage>
        <taxon>Bacteria</taxon>
        <taxon>Pseudomonadati</taxon>
        <taxon>Acidobacteriota</taxon>
        <taxon>Terriglobia</taxon>
        <taxon>Terriglobales</taxon>
        <taxon>Acidobacteriaceae</taxon>
        <taxon>Granulicella</taxon>
    </lineage>
</organism>
<gene>
    <name evidence="3" type="ORF">SAMN05421770_101572</name>
</gene>
<keyword evidence="2" id="KW-1133">Transmembrane helix</keyword>
<feature type="region of interest" description="Disordered" evidence="1">
    <location>
        <begin position="182"/>
        <end position="201"/>
    </location>
</feature>
<feature type="transmembrane region" description="Helical" evidence="2">
    <location>
        <begin position="57"/>
        <end position="74"/>
    </location>
</feature>
<proteinExistence type="predicted"/>
<name>A0A239DQP8_9BACT</name>
<protein>
    <submittedName>
        <fullName evidence="3">Uncharacterized protein</fullName>
    </submittedName>
</protein>
<evidence type="ECO:0000256" key="1">
    <source>
        <dbReference type="SAM" id="MobiDB-lite"/>
    </source>
</evidence>
<dbReference type="RefSeq" id="WP_142988182.1">
    <property type="nucleotide sequence ID" value="NZ_FZOU01000001.1"/>
</dbReference>
<feature type="compositionally biased region" description="Pro residues" evidence="1">
    <location>
        <begin position="184"/>
        <end position="194"/>
    </location>
</feature>
<evidence type="ECO:0000313" key="4">
    <source>
        <dbReference type="Proteomes" id="UP000198356"/>
    </source>
</evidence>
<keyword evidence="2" id="KW-0472">Membrane</keyword>
<sequence>MTTQINTRKTGIRRLFGEGAISFFPTSKSMSKSEIALVAAVPLFLFSLHLVAIYPSVLLSASIVSLAVVAIWSARQIRQILRPGVPDESESIMNFSSLGALTCICEESQPGLTHRAERRASCRTCGHAIVHREEARLDTVLSPREIAQIAAKLREAAVDARGMAIPSSVENIDQLVDYLHHAEPPQPPNDPPKLVPRRHFA</sequence>
<accession>A0A239DQP8</accession>
<keyword evidence="2" id="KW-0812">Transmembrane</keyword>
<dbReference type="AlphaFoldDB" id="A0A239DQP8"/>
<keyword evidence="4" id="KW-1185">Reference proteome</keyword>
<evidence type="ECO:0000313" key="3">
    <source>
        <dbReference type="EMBL" id="SNS34053.1"/>
    </source>
</evidence>
<evidence type="ECO:0000256" key="2">
    <source>
        <dbReference type="SAM" id="Phobius"/>
    </source>
</evidence>
<reference evidence="3 4" key="1">
    <citation type="submission" date="2017-06" db="EMBL/GenBank/DDBJ databases">
        <authorList>
            <person name="Kim H.J."/>
            <person name="Triplett B.A."/>
        </authorList>
    </citation>
    <scope>NUCLEOTIDE SEQUENCE [LARGE SCALE GENOMIC DNA]</scope>
    <source>
        <strain evidence="3 4">DSM 18704</strain>
    </source>
</reference>
<dbReference type="Proteomes" id="UP000198356">
    <property type="component" value="Unassembled WGS sequence"/>
</dbReference>